<dbReference type="InterPro" id="IPR006275">
    <property type="entry name" value="CPSase_lsu"/>
</dbReference>
<keyword evidence="16" id="KW-1185">Reference proteome</keyword>
<comment type="catalytic activity">
    <reaction evidence="11">
        <text>hydrogencarbonate + NH4(+) + 2 ATP = carbamoyl phosphate + 2 ADP + phosphate + 2 H(+)</text>
        <dbReference type="Rhea" id="RHEA:18029"/>
        <dbReference type="ChEBI" id="CHEBI:15378"/>
        <dbReference type="ChEBI" id="CHEBI:17544"/>
        <dbReference type="ChEBI" id="CHEBI:28938"/>
        <dbReference type="ChEBI" id="CHEBI:30616"/>
        <dbReference type="ChEBI" id="CHEBI:43474"/>
        <dbReference type="ChEBI" id="CHEBI:58228"/>
        <dbReference type="ChEBI" id="CHEBI:456216"/>
        <dbReference type="EC" id="6.3.4.16"/>
    </reaction>
</comment>
<evidence type="ECO:0000256" key="3">
    <source>
        <dbReference type="ARBA" id="ARBA00022571"/>
    </source>
</evidence>
<evidence type="ECO:0000256" key="8">
    <source>
        <dbReference type="ARBA" id="ARBA00022741"/>
    </source>
</evidence>
<dbReference type="GO" id="GO:0005737">
    <property type="term" value="C:cytoplasm"/>
    <property type="evidence" value="ECO:0007669"/>
    <property type="project" value="TreeGrafter"/>
</dbReference>
<dbReference type="Pfam" id="PF02786">
    <property type="entry name" value="CPSase_L_D2"/>
    <property type="match status" value="2"/>
</dbReference>
<feature type="domain" description="ATP-grasp" evidence="14">
    <location>
        <begin position="132"/>
        <end position="326"/>
    </location>
</feature>
<evidence type="ECO:0000256" key="11">
    <source>
        <dbReference type="ARBA" id="ARBA00047359"/>
    </source>
</evidence>
<evidence type="ECO:0000256" key="12">
    <source>
        <dbReference type="ARBA" id="ARBA00048816"/>
    </source>
</evidence>
<accession>E3CZ13</accession>
<evidence type="ECO:0000256" key="2">
    <source>
        <dbReference type="ARBA" id="ARBA00009799"/>
    </source>
</evidence>
<dbReference type="GO" id="GO:0006541">
    <property type="term" value="P:glutamine metabolic process"/>
    <property type="evidence" value="ECO:0007669"/>
    <property type="project" value="TreeGrafter"/>
</dbReference>
<comment type="catalytic activity">
    <reaction evidence="12">
        <text>hydrogencarbonate + L-glutamine + 2 ATP + H2O = carbamoyl phosphate + L-glutamate + 2 ADP + phosphate + 2 H(+)</text>
        <dbReference type="Rhea" id="RHEA:18633"/>
        <dbReference type="ChEBI" id="CHEBI:15377"/>
        <dbReference type="ChEBI" id="CHEBI:15378"/>
        <dbReference type="ChEBI" id="CHEBI:17544"/>
        <dbReference type="ChEBI" id="CHEBI:29985"/>
        <dbReference type="ChEBI" id="CHEBI:30616"/>
        <dbReference type="ChEBI" id="CHEBI:43474"/>
        <dbReference type="ChEBI" id="CHEBI:58228"/>
        <dbReference type="ChEBI" id="CHEBI:58359"/>
        <dbReference type="ChEBI" id="CHEBI:456216"/>
        <dbReference type="EC" id="6.3.5.5"/>
    </reaction>
</comment>
<dbReference type="Gene3D" id="1.10.1030.10">
    <property type="entry name" value="Carbamoyl-phosphate synthetase, large subunit oligomerisation domain"/>
    <property type="match status" value="1"/>
</dbReference>
<dbReference type="Gene3D" id="3.40.50.20">
    <property type="match status" value="2"/>
</dbReference>
<dbReference type="GO" id="GO:0046872">
    <property type="term" value="F:metal ion binding"/>
    <property type="evidence" value="ECO:0007669"/>
    <property type="project" value="UniProtKB-KW"/>
</dbReference>
<evidence type="ECO:0000259" key="14">
    <source>
        <dbReference type="PROSITE" id="PS50975"/>
    </source>
</evidence>
<dbReference type="InterPro" id="IPR011761">
    <property type="entry name" value="ATP-grasp"/>
</dbReference>
<dbReference type="PANTHER" id="PTHR11405:SF53">
    <property type="entry name" value="CARBAMOYL-PHOSPHATE SYNTHASE [AMMONIA], MITOCHONDRIAL"/>
    <property type="match status" value="1"/>
</dbReference>
<dbReference type="EMBL" id="CM001022">
    <property type="protein sequence ID" value="EFQ22786.1"/>
    <property type="molecule type" value="Genomic_DNA"/>
</dbReference>
<dbReference type="FunFam" id="3.30.470.20:FF:000026">
    <property type="entry name" value="Carbamoyl-phosphate synthase large chain"/>
    <property type="match status" value="2"/>
</dbReference>
<dbReference type="STRING" id="584708.Apau_0351"/>
<dbReference type="AlphaFoldDB" id="E3CZ13"/>
<dbReference type="GO" id="GO:0006526">
    <property type="term" value="P:L-arginine biosynthetic process"/>
    <property type="evidence" value="ECO:0007669"/>
    <property type="project" value="UniProtKB-KW"/>
</dbReference>
<dbReference type="InterPro" id="IPR013815">
    <property type="entry name" value="ATP_grasp_subdomain_1"/>
</dbReference>
<dbReference type="OrthoDB" id="9804197at2"/>
<dbReference type="NCBIfam" id="NF009455">
    <property type="entry name" value="PRK12815.1"/>
    <property type="match status" value="1"/>
</dbReference>
<evidence type="ECO:0000256" key="9">
    <source>
        <dbReference type="ARBA" id="ARBA00022840"/>
    </source>
</evidence>
<proteinExistence type="inferred from homology"/>
<dbReference type="SUPFAM" id="SSF48108">
    <property type="entry name" value="Carbamoyl phosphate synthetase, large subunit connection domain"/>
    <property type="match status" value="1"/>
</dbReference>
<dbReference type="InterPro" id="IPR005479">
    <property type="entry name" value="CPAse_ATP-bd"/>
</dbReference>
<evidence type="ECO:0000256" key="13">
    <source>
        <dbReference type="PROSITE-ProRule" id="PRU00409"/>
    </source>
</evidence>
<dbReference type="PROSITE" id="PS00867">
    <property type="entry name" value="CPSASE_2"/>
    <property type="match status" value="1"/>
</dbReference>
<protein>
    <submittedName>
        <fullName evidence="15">Carbamoyl-phosphate synthase, large subunit</fullName>
    </submittedName>
</protein>
<dbReference type="PROSITE" id="PS50975">
    <property type="entry name" value="ATP_GRASP"/>
    <property type="match status" value="2"/>
</dbReference>
<keyword evidence="8 13" id="KW-0547">Nucleotide-binding</keyword>
<keyword evidence="3" id="KW-0055">Arginine biosynthesis</keyword>
<dbReference type="InterPro" id="IPR005480">
    <property type="entry name" value="CPSase_lsu_oligo"/>
</dbReference>
<dbReference type="eggNOG" id="COG0458">
    <property type="taxonomic scope" value="Bacteria"/>
</dbReference>
<comment type="similarity">
    <text evidence="2">Belongs to the CarB family.</text>
</comment>
<evidence type="ECO:0000256" key="6">
    <source>
        <dbReference type="ARBA" id="ARBA00022723"/>
    </source>
</evidence>
<sequence>MTGREKPSVLILGSGPIRIGQAAEFDYSGSQACRALKERGFRVILLNSNPATIQTDRELADLVYLRPLEAEVVESLLELHRPEGILASLGGQTALNLLMELEERGSLERFGVRVWGTQPGAVRTAEAREPFRDLMAAIGQPVIPSRSVGSVEEALAAADELGLPLVLRPDFTLGGTGGGVCTDGSEYPEQAAAALAASPVRRVLVERFLEGWREVELEMLRDGEGNALCVCGMENLDPMGVHTGDSVVVAPVLTLKDRTWQRLRTAALRIVEALDIRGACNVQFALRPDEEAYGVIEVNPRASRSSALASKATGYPIARMAALIGAGLSLAELPNPVTGSGSALIEPALDYLAVKVPCFPFEKFPGADPSLGTRMKATGEVLALGTDLAGALLKAYRGLGSRVTEPGFWGETDRGALEEALTVPTDRRIGALFEWGRRGLDPEEAARISGIHPFFCRELAELGALERALGEGDLTPERLREAKARGLGDRRIGQIRGLSEREVRRLRREHRVEPGFREVDGCAGETPAGSRYLYGVYGGASDPMPRDDRPAVVVLGSGPIRIGQGLEFDYCCVKAVEALRRRGYRGVLVNDNPETVSTDHDVSDALYLAPLATEDVLEVCRREKVAGAFVTFGGQTALRLAQGLQEEGVSLLGTSFEAIQAAEDRDLFSRILSDLGLSQPPGRGVRNLEEGIAAAEALGFPLMVRPSFVLGGLAMRRVRDREGFEAVLEEAFRAAPGQSVLVDRFLEGREFEVDALCDGSEVLIPGIFEHLDPAGIHSGDSMALFPQLSLRPEETRFVEQAVRSLSEALGLAGLLNVQFVHSRGRLWILEANPRGSRTVPIVSKLTGLPLVDWAVGLGLGEHLGDLTDLRGLLEPTGPLGVKIPVFSGEKLPGAETLLGPLMQSTGESLGVGDSLAEAFREAAGGAGWRLPSRGTLLVAGCPSEAAGELAAHLASLRARGFGVWAEAGCASLLERWGFRADRRLGEPEGREALRDREADLLVVLEEDEVRAEGWHRGAVDGGIPRIANLPALRAWVLSLPGGTR</sequence>
<organism evidence="15 16">
    <name type="scientific">Aminomonas paucivorans DSM 12260</name>
    <dbReference type="NCBI Taxonomy" id="584708"/>
    <lineage>
        <taxon>Bacteria</taxon>
        <taxon>Thermotogati</taxon>
        <taxon>Synergistota</taxon>
        <taxon>Synergistia</taxon>
        <taxon>Synergistales</taxon>
        <taxon>Synergistaceae</taxon>
        <taxon>Aminomonas</taxon>
    </lineage>
</organism>
<dbReference type="PRINTS" id="PR00098">
    <property type="entry name" value="CPSASE"/>
</dbReference>
<dbReference type="SUPFAM" id="SSF52440">
    <property type="entry name" value="PreATP-grasp domain"/>
    <property type="match status" value="2"/>
</dbReference>
<dbReference type="InterPro" id="IPR016185">
    <property type="entry name" value="PreATP-grasp_dom_sf"/>
</dbReference>
<dbReference type="Proteomes" id="UP000005096">
    <property type="component" value="Chromosome"/>
</dbReference>
<dbReference type="GO" id="GO:0005524">
    <property type="term" value="F:ATP binding"/>
    <property type="evidence" value="ECO:0007669"/>
    <property type="project" value="UniProtKB-UniRule"/>
</dbReference>
<dbReference type="InterPro" id="IPR036897">
    <property type="entry name" value="CarbamoylP_synth_lsu_oligo_sf"/>
</dbReference>
<dbReference type="InterPro" id="IPR058047">
    <property type="entry name" value="CPSase_preATP-grasp"/>
</dbReference>
<dbReference type="RefSeq" id="WP_006299933.1">
    <property type="nucleotide sequence ID" value="NZ_CM001022.1"/>
</dbReference>
<dbReference type="GO" id="GO:0004088">
    <property type="term" value="F:carbamoyl-phosphate synthase (glutamine-hydrolyzing) activity"/>
    <property type="evidence" value="ECO:0007669"/>
    <property type="project" value="UniProtKB-EC"/>
</dbReference>
<keyword evidence="7" id="KW-0677">Repeat</keyword>
<reference evidence="15 16" key="1">
    <citation type="journal article" date="2010" name="Stand. Genomic Sci.">
        <title>Non-contiguous finished genome sequence of Aminomonas paucivorans type strain (GLU-3).</title>
        <authorList>
            <person name="Pitluck S."/>
            <person name="Yasawong M."/>
            <person name="Held B."/>
            <person name="Lapidus A."/>
            <person name="Nolan M."/>
            <person name="Copeland A."/>
            <person name="Lucas S."/>
            <person name="Del Rio T.G."/>
            <person name="Tice H."/>
            <person name="Cheng J.F."/>
            <person name="Chertkov O."/>
            <person name="Goodwin L."/>
            <person name="Tapia R."/>
            <person name="Han C."/>
            <person name="Liolios K."/>
            <person name="Ivanova N."/>
            <person name="Mavromatis K."/>
            <person name="Ovchinnikova G."/>
            <person name="Pati A."/>
            <person name="Chen A."/>
            <person name="Palaniappan K."/>
            <person name="Land M."/>
            <person name="Hauser L."/>
            <person name="Chang Y.J."/>
            <person name="Jeffries C.D."/>
            <person name="Pukall R."/>
            <person name="Spring S."/>
            <person name="Rohde M."/>
            <person name="Sikorski J."/>
            <person name="Goker M."/>
            <person name="Woyke T."/>
            <person name="Bristow J."/>
            <person name="Eisen J.A."/>
            <person name="Markowitz V."/>
            <person name="Hugenholtz P."/>
            <person name="Kyrpides N.C."/>
            <person name="Klenk H.P."/>
        </authorList>
    </citation>
    <scope>NUCLEOTIDE SEQUENCE [LARGE SCALE GENOMIC DNA]</scope>
    <source>
        <strain evidence="15 16">DSM 12260</strain>
    </source>
</reference>
<dbReference type="NCBIfam" id="TIGR01369">
    <property type="entry name" value="CPSaseII_lrg"/>
    <property type="match status" value="1"/>
</dbReference>
<feature type="domain" description="ATP-grasp" evidence="14">
    <location>
        <begin position="669"/>
        <end position="859"/>
    </location>
</feature>
<dbReference type="SUPFAM" id="SSF56059">
    <property type="entry name" value="Glutathione synthetase ATP-binding domain-like"/>
    <property type="match status" value="2"/>
</dbReference>
<dbReference type="PANTHER" id="PTHR11405">
    <property type="entry name" value="CARBAMOYLTRANSFERASE FAMILY MEMBER"/>
    <property type="match status" value="1"/>
</dbReference>
<evidence type="ECO:0000256" key="1">
    <source>
        <dbReference type="ARBA" id="ARBA00005077"/>
    </source>
</evidence>
<dbReference type="PaxDb" id="584708-Apau_0351"/>
<keyword evidence="4" id="KW-0436">Ligase</keyword>
<dbReference type="FunFam" id="3.40.50.20:FF:000001">
    <property type="entry name" value="Carbamoyl-phosphate synthase large chain"/>
    <property type="match status" value="2"/>
</dbReference>
<dbReference type="HOGENOM" id="CLU_000513_1_0_0"/>
<dbReference type="Gene3D" id="3.30.1490.20">
    <property type="entry name" value="ATP-grasp fold, A domain"/>
    <property type="match status" value="1"/>
</dbReference>
<dbReference type="Pfam" id="PF02787">
    <property type="entry name" value="CPSase_L_D3"/>
    <property type="match status" value="1"/>
</dbReference>
<name>E3CZ13_9BACT</name>
<evidence type="ECO:0000256" key="7">
    <source>
        <dbReference type="ARBA" id="ARBA00022737"/>
    </source>
</evidence>
<dbReference type="InterPro" id="IPR005483">
    <property type="entry name" value="CPSase_dom"/>
</dbReference>
<dbReference type="SMART" id="SM01096">
    <property type="entry name" value="CPSase_L_D3"/>
    <property type="match status" value="1"/>
</dbReference>
<keyword evidence="10" id="KW-0464">Manganese</keyword>
<dbReference type="GO" id="GO:0004087">
    <property type="term" value="F:carbamoyl-phosphate synthase (ammonia) activity"/>
    <property type="evidence" value="ECO:0007669"/>
    <property type="project" value="UniProtKB-EC"/>
</dbReference>
<evidence type="ECO:0000256" key="10">
    <source>
        <dbReference type="ARBA" id="ARBA00023211"/>
    </source>
</evidence>
<evidence type="ECO:0000313" key="16">
    <source>
        <dbReference type="Proteomes" id="UP000005096"/>
    </source>
</evidence>
<dbReference type="NCBIfam" id="NF003671">
    <property type="entry name" value="PRK05294.1"/>
    <property type="match status" value="1"/>
</dbReference>
<evidence type="ECO:0000256" key="5">
    <source>
        <dbReference type="ARBA" id="ARBA00022605"/>
    </source>
</evidence>
<dbReference type="PROSITE" id="PS00866">
    <property type="entry name" value="CPSASE_1"/>
    <property type="match status" value="1"/>
</dbReference>
<dbReference type="Pfam" id="PF25596">
    <property type="entry name" value="CPSase_L_D1"/>
    <property type="match status" value="2"/>
</dbReference>
<evidence type="ECO:0000313" key="15">
    <source>
        <dbReference type="EMBL" id="EFQ22786.1"/>
    </source>
</evidence>
<keyword evidence="9 13" id="KW-0067">ATP-binding</keyword>
<evidence type="ECO:0000256" key="4">
    <source>
        <dbReference type="ARBA" id="ARBA00022598"/>
    </source>
</evidence>
<dbReference type="Gene3D" id="3.30.470.20">
    <property type="entry name" value="ATP-grasp fold, B domain"/>
    <property type="match status" value="2"/>
</dbReference>
<keyword evidence="5" id="KW-0028">Amino-acid biosynthesis</keyword>
<keyword evidence="6" id="KW-0479">Metal-binding</keyword>
<comment type="pathway">
    <text evidence="1">Amino-acid biosynthesis; L-arginine biosynthesis; carbamoyl phosphate from bicarbonate: step 1/1.</text>
</comment>
<gene>
    <name evidence="15" type="ORF">Apau_0351</name>
</gene>